<dbReference type="PROSITE" id="PS51186">
    <property type="entry name" value="GNAT"/>
    <property type="match status" value="1"/>
</dbReference>
<proteinExistence type="predicted"/>
<organism evidence="4 5">
    <name type="scientific">Actinoallomurus oryzae</name>
    <dbReference type="NCBI Taxonomy" id="502180"/>
    <lineage>
        <taxon>Bacteria</taxon>
        <taxon>Bacillati</taxon>
        <taxon>Actinomycetota</taxon>
        <taxon>Actinomycetes</taxon>
        <taxon>Streptosporangiales</taxon>
        <taxon>Thermomonosporaceae</taxon>
        <taxon>Actinoallomurus</taxon>
    </lineage>
</organism>
<protein>
    <submittedName>
        <fullName evidence="4">GNAT family N-acetyltransferase</fullName>
    </submittedName>
</protein>
<dbReference type="PANTHER" id="PTHR43877:SF2">
    <property type="entry name" value="AMINOALKYLPHOSPHONATE N-ACETYLTRANSFERASE-RELATED"/>
    <property type="match status" value="1"/>
</dbReference>
<keyword evidence="5" id="KW-1185">Reference proteome</keyword>
<name>A0ABP8R328_9ACTN</name>
<gene>
    <name evidence="4" type="ORF">GCM10023191_088750</name>
</gene>
<evidence type="ECO:0000259" key="3">
    <source>
        <dbReference type="PROSITE" id="PS51186"/>
    </source>
</evidence>
<reference evidence="5" key="1">
    <citation type="journal article" date="2019" name="Int. J. Syst. Evol. Microbiol.">
        <title>The Global Catalogue of Microorganisms (GCM) 10K type strain sequencing project: providing services to taxonomists for standard genome sequencing and annotation.</title>
        <authorList>
            <consortium name="The Broad Institute Genomics Platform"/>
            <consortium name="The Broad Institute Genome Sequencing Center for Infectious Disease"/>
            <person name="Wu L."/>
            <person name="Ma J."/>
        </authorList>
    </citation>
    <scope>NUCLEOTIDE SEQUENCE [LARGE SCALE GENOMIC DNA]</scope>
    <source>
        <strain evidence="5">JCM 17933</strain>
    </source>
</reference>
<dbReference type="InterPro" id="IPR016181">
    <property type="entry name" value="Acyl_CoA_acyltransferase"/>
</dbReference>
<evidence type="ECO:0000313" key="5">
    <source>
        <dbReference type="Proteomes" id="UP001500503"/>
    </source>
</evidence>
<dbReference type="PANTHER" id="PTHR43877">
    <property type="entry name" value="AMINOALKYLPHOSPHONATE N-ACETYLTRANSFERASE-RELATED-RELATED"/>
    <property type="match status" value="1"/>
</dbReference>
<keyword evidence="1" id="KW-0808">Transferase</keyword>
<evidence type="ECO:0000313" key="4">
    <source>
        <dbReference type="EMBL" id="GAA4517001.1"/>
    </source>
</evidence>
<dbReference type="InterPro" id="IPR000182">
    <property type="entry name" value="GNAT_dom"/>
</dbReference>
<dbReference type="RefSeq" id="WP_345474552.1">
    <property type="nucleotide sequence ID" value="NZ_BAABHF010000057.1"/>
</dbReference>
<evidence type="ECO:0000256" key="1">
    <source>
        <dbReference type="ARBA" id="ARBA00022679"/>
    </source>
</evidence>
<dbReference type="InterPro" id="IPR050832">
    <property type="entry name" value="Bact_Acetyltransf"/>
</dbReference>
<sequence length="148" mass="16361">MLFRIATRRDLPAIIALLSDEQAVVDPATVVVDEAYAQAFEAVDADPRNEMVVLDEGDGTVLGCLQLTYIPGLGRHGQERALIEAVRIRADRRGAGLGRTMLTWAIDRARARGCTLVQLTSNKRRTEAHRFYASLGFVRSHDGFKLPL</sequence>
<accession>A0ABP8R328</accession>
<dbReference type="EMBL" id="BAABHF010000057">
    <property type="protein sequence ID" value="GAA4517001.1"/>
    <property type="molecule type" value="Genomic_DNA"/>
</dbReference>
<dbReference type="CDD" id="cd04301">
    <property type="entry name" value="NAT_SF"/>
    <property type="match status" value="1"/>
</dbReference>
<keyword evidence="2" id="KW-0012">Acyltransferase</keyword>
<feature type="domain" description="N-acetyltransferase" evidence="3">
    <location>
        <begin position="1"/>
        <end position="148"/>
    </location>
</feature>
<dbReference type="SUPFAM" id="SSF55729">
    <property type="entry name" value="Acyl-CoA N-acyltransferases (Nat)"/>
    <property type="match status" value="1"/>
</dbReference>
<evidence type="ECO:0000256" key="2">
    <source>
        <dbReference type="ARBA" id="ARBA00023315"/>
    </source>
</evidence>
<dbReference type="Gene3D" id="3.40.630.30">
    <property type="match status" value="1"/>
</dbReference>
<dbReference type="Proteomes" id="UP001500503">
    <property type="component" value="Unassembled WGS sequence"/>
</dbReference>
<dbReference type="Pfam" id="PF00583">
    <property type="entry name" value="Acetyltransf_1"/>
    <property type="match status" value="1"/>
</dbReference>
<comment type="caution">
    <text evidence="4">The sequence shown here is derived from an EMBL/GenBank/DDBJ whole genome shotgun (WGS) entry which is preliminary data.</text>
</comment>